<dbReference type="CDD" id="cd00342">
    <property type="entry name" value="gram_neg_porins"/>
    <property type="match status" value="1"/>
</dbReference>
<dbReference type="Gene3D" id="2.40.160.10">
    <property type="entry name" value="Porin"/>
    <property type="match status" value="1"/>
</dbReference>
<feature type="chain" id="PRO_5040924351" evidence="11">
    <location>
        <begin position="25"/>
        <end position="376"/>
    </location>
</feature>
<accession>A0A9X2AS58</accession>
<evidence type="ECO:0000256" key="11">
    <source>
        <dbReference type="SAM" id="SignalP"/>
    </source>
</evidence>
<dbReference type="Pfam" id="PF13609">
    <property type="entry name" value="Porin_4"/>
    <property type="match status" value="1"/>
</dbReference>
<feature type="signal peptide" evidence="11">
    <location>
        <begin position="1"/>
        <end position="24"/>
    </location>
</feature>
<evidence type="ECO:0000256" key="8">
    <source>
        <dbReference type="ARBA" id="ARBA00023114"/>
    </source>
</evidence>
<proteinExistence type="predicted"/>
<gene>
    <name evidence="13" type="ORF">MMF98_17000</name>
</gene>
<keyword evidence="3" id="KW-0813">Transport</keyword>
<comment type="subcellular location">
    <subcellularLocation>
        <location evidence="1">Cell outer membrane</location>
        <topology evidence="1">Multi-pass membrane protein</topology>
    </subcellularLocation>
</comment>
<evidence type="ECO:0000256" key="5">
    <source>
        <dbReference type="ARBA" id="ARBA00022692"/>
    </source>
</evidence>
<reference evidence="13" key="1">
    <citation type="submission" date="2022-03" db="EMBL/GenBank/DDBJ databases">
        <authorList>
            <person name="Woo C.Y."/>
        </authorList>
    </citation>
    <scope>NUCLEOTIDE SEQUENCE</scope>
    <source>
        <strain evidence="13">CYS-02</strain>
    </source>
</reference>
<dbReference type="InterPro" id="IPR023614">
    <property type="entry name" value="Porin_dom_sf"/>
</dbReference>
<keyword evidence="7" id="KW-0406">Ion transport</keyword>
<evidence type="ECO:0000256" key="4">
    <source>
        <dbReference type="ARBA" id="ARBA00022452"/>
    </source>
</evidence>
<evidence type="ECO:0000256" key="7">
    <source>
        <dbReference type="ARBA" id="ARBA00023065"/>
    </source>
</evidence>
<keyword evidence="4" id="KW-1134">Transmembrane beta strand</keyword>
<evidence type="ECO:0000256" key="3">
    <source>
        <dbReference type="ARBA" id="ARBA00022448"/>
    </source>
</evidence>
<keyword evidence="6 11" id="KW-0732">Signal</keyword>
<protein>
    <submittedName>
        <fullName evidence="13">Porin</fullName>
    </submittedName>
</protein>
<evidence type="ECO:0000256" key="10">
    <source>
        <dbReference type="ARBA" id="ARBA00023237"/>
    </source>
</evidence>
<dbReference type="AlphaFoldDB" id="A0A9X2AS58"/>
<dbReference type="GO" id="GO:0009279">
    <property type="term" value="C:cell outer membrane"/>
    <property type="evidence" value="ECO:0007669"/>
    <property type="project" value="UniProtKB-SubCell"/>
</dbReference>
<name>A0A9X2AS58_9BURK</name>
<keyword evidence="9" id="KW-0472">Membrane</keyword>
<dbReference type="RefSeq" id="WP_243307897.1">
    <property type="nucleotide sequence ID" value="NZ_JALGBI010000002.1"/>
</dbReference>
<dbReference type="InterPro" id="IPR033900">
    <property type="entry name" value="Gram_neg_porin_domain"/>
</dbReference>
<dbReference type="EMBL" id="JALGBI010000002">
    <property type="protein sequence ID" value="MCJ0764916.1"/>
    <property type="molecule type" value="Genomic_DNA"/>
</dbReference>
<evidence type="ECO:0000256" key="6">
    <source>
        <dbReference type="ARBA" id="ARBA00022729"/>
    </source>
</evidence>
<comment type="caution">
    <text evidence="13">The sequence shown here is derived from an EMBL/GenBank/DDBJ whole genome shotgun (WGS) entry which is preliminary data.</text>
</comment>
<evidence type="ECO:0000313" key="13">
    <source>
        <dbReference type="EMBL" id="MCJ0764916.1"/>
    </source>
</evidence>
<evidence type="ECO:0000313" key="14">
    <source>
        <dbReference type="Proteomes" id="UP001139447"/>
    </source>
</evidence>
<organism evidence="13 14">
    <name type="scientific">Variovorax terrae</name>
    <dbReference type="NCBI Taxonomy" id="2923278"/>
    <lineage>
        <taxon>Bacteria</taxon>
        <taxon>Pseudomonadati</taxon>
        <taxon>Pseudomonadota</taxon>
        <taxon>Betaproteobacteria</taxon>
        <taxon>Burkholderiales</taxon>
        <taxon>Comamonadaceae</taxon>
        <taxon>Variovorax</taxon>
    </lineage>
</organism>
<dbReference type="GO" id="GO:0015288">
    <property type="term" value="F:porin activity"/>
    <property type="evidence" value="ECO:0007669"/>
    <property type="project" value="UniProtKB-KW"/>
</dbReference>
<dbReference type="SUPFAM" id="SSF56935">
    <property type="entry name" value="Porins"/>
    <property type="match status" value="1"/>
</dbReference>
<dbReference type="Proteomes" id="UP001139447">
    <property type="component" value="Unassembled WGS sequence"/>
</dbReference>
<evidence type="ECO:0000259" key="12">
    <source>
        <dbReference type="Pfam" id="PF13609"/>
    </source>
</evidence>
<evidence type="ECO:0000256" key="9">
    <source>
        <dbReference type="ARBA" id="ARBA00023136"/>
    </source>
</evidence>
<dbReference type="InterPro" id="IPR050298">
    <property type="entry name" value="Gram-neg_bact_OMP"/>
</dbReference>
<dbReference type="GO" id="GO:0006811">
    <property type="term" value="P:monoatomic ion transport"/>
    <property type="evidence" value="ECO:0007669"/>
    <property type="project" value="UniProtKB-KW"/>
</dbReference>
<sequence>MKKLISKPNTLALLLLGLASSAHAQSSVTLFGLLDANIGRYKGAAAGVTPADTTITRQDASGLSTSYFGVRGTEDLGGGLSANFELQSFIRNDTGQPGRSDAICAGPPAPAPACSAVNVGADPFWSKAAFVGLGSNTLGRVRLGQITTAIFISSTSSNAFGDSTSFSPINLLMFIGSPLAGGTGWSNSIAYDSPSLGGFNFNLQKSLSEGSGGGNVGGRVAYAGGPFTASLAYSDVKKDPITFSDGTTSNNTKNTLAGVSYDFQTVKLFGHLGQIKSDGSATATTADDNITHKVWDISALVPVGAGRVMVGYGSRKGDERFASKRSLASVGYAYSLSKRTDLYVLLRNDRNRAAGTVAPAVEARGTSYALGVRHFF</sequence>
<feature type="domain" description="Porin" evidence="12">
    <location>
        <begin position="12"/>
        <end position="353"/>
    </location>
</feature>
<keyword evidence="10" id="KW-0998">Cell outer membrane</keyword>
<dbReference type="PANTHER" id="PTHR34501:SF9">
    <property type="entry name" value="MAJOR OUTER MEMBRANE PROTEIN P.IA"/>
    <property type="match status" value="1"/>
</dbReference>
<keyword evidence="5" id="KW-0812">Transmembrane</keyword>
<evidence type="ECO:0000256" key="1">
    <source>
        <dbReference type="ARBA" id="ARBA00004571"/>
    </source>
</evidence>
<dbReference type="GO" id="GO:0046930">
    <property type="term" value="C:pore complex"/>
    <property type="evidence" value="ECO:0007669"/>
    <property type="project" value="UniProtKB-KW"/>
</dbReference>
<keyword evidence="8" id="KW-0626">Porin</keyword>
<keyword evidence="14" id="KW-1185">Reference proteome</keyword>
<comment type="subunit">
    <text evidence="2">Homotrimer.</text>
</comment>
<dbReference type="PANTHER" id="PTHR34501">
    <property type="entry name" value="PROTEIN YDDL-RELATED"/>
    <property type="match status" value="1"/>
</dbReference>
<evidence type="ECO:0000256" key="2">
    <source>
        <dbReference type="ARBA" id="ARBA00011233"/>
    </source>
</evidence>